<protein>
    <submittedName>
        <fullName evidence="1">Uncharacterized protein</fullName>
    </submittedName>
</protein>
<dbReference type="EMBL" id="DYWV01000116">
    <property type="protein sequence ID" value="HJF39948.1"/>
    <property type="molecule type" value="Genomic_DNA"/>
</dbReference>
<comment type="caution">
    <text evidence="1">The sequence shown here is derived from an EMBL/GenBank/DDBJ whole genome shotgun (WGS) entry which is preliminary data.</text>
</comment>
<evidence type="ECO:0000313" key="2">
    <source>
        <dbReference type="Proteomes" id="UP000749320"/>
    </source>
</evidence>
<reference evidence="1" key="2">
    <citation type="submission" date="2021-09" db="EMBL/GenBank/DDBJ databases">
        <authorList>
            <person name="Gilroy R."/>
        </authorList>
    </citation>
    <scope>NUCLEOTIDE SEQUENCE</scope>
    <source>
        <strain evidence="1">CHK193-16274</strain>
    </source>
</reference>
<name>A0A921G950_9FIRM</name>
<organism evidence="1 2">
    <name type="scientific">Thomasclavelia spiroformis</name>
    <dbReference type="NCBI Taxonomy" id="29348"/>
    <lineage>
        <taxon>Bacteria</taxon>
        <taxon>Bacillati</taxon>
        <taxon>Bacillota</taxon>
        <taxon>Erysipelotrichia</taxon>
        <taxon>Erysipelotrichales</taxon>
        <taxon>Coprobacillaceae</taxon>
        <taxon>Thomasclavelia</taxon>
    </lineage>
</organism>
<dbReference type="AlphaFoldDB" id="A0A921G950"/>
<dbReference type="RefSeq" id="WP_191376486.1">
    <property type="nucleotide sequence ID" value="NZ_CAJFOD010000115.1"/>
</dbReference>
<dbReference type="SUPFAM" id="SSF56399">
    <property type="entry name" value="ADP-ribosylation"/>
    <property type="match status" value="1"/>
</dbReference>
<accession>A0A921G950</accession>
<reference evidence="1" key="1">
    <citation type="journal article" date="2021" name="PeerJ">
        <title>Extensive microbial diversity within the chicken gut microbiome revealed by metagenomics and culture.</title>
        <authorList>
            <person name="Gilroy R."/>
            <person name="Ravi A."/>
            <person name="Getino M."/>
            <person name="Pursley I."/>
            <person name="Horton D.L."/>
            <person name="Alikhan N.F."/>
            <person name="Baker D."/>
            <person name="Gharbi K."/>
            <person name="Hall N."/>
            <person name="Watson M."/>
            <person name="Adriaenssens E.M."/>
            <person name="Foster-Nyarko E."/>
            <person name="Jarju S."/>
            <person name="Secka A."/>
            <person name="Antonio M."/>
            <person name="Oren A."/>
            <person name="Chaudhuri R.R."/>
            <person name="La Ragione R."/>
            <person name="Hildebrand F."/>
            <person name="Pallen M.J."/>
        </authorList>
    </citation>
    <scope>NUCLEOTIDE SEQUENCE</scope>
    <source>
        <strain evidence="1">CHK193-16274</strain>
    </source>
</reference>
<evidence type="ECO:0000313" key="1">
    <source>
        <dbReference type="EMBL" id="HJF39948.1"/>
    </source>
</evidence>
<sequence length="63" mass="7554">MQLVGYHGTLKENANNIIRTKKYEYDETRKHWLGDGIYFFEDAFLHFGGLMICLRKIKKIQPY</sequence>
<dbReference type="Proteomes" id="UP000749320">
    <property type="component" value="Unassembled WGS sequence"/>
</dbReference>
<proteinExistence type="predicted"/>
<gene>
    <name evidence="1" type="ORF">K8V91_03410</name>
</gene>